<accession>A0A485JDD0</accession>
<protein>
    <recommendedName>
        <fullName evidence="3">Glycosyltransferase</fullName>
    </recommendedName>
</protein>
<sequence length="242" mass="28529">MIKILFGIVLYSYTPKNSPTYSHLINNNINPDDIYLHDNREENIKLSTVYNDFLNFANENSYDYLVILDDDTFLSDEYLKSLHSNLNCSVLIPNLTYEHKIISPLKFKGILRFCMSGIRLHLSKLNSLKFSENYSLYGIDDYLVIFLIKNKIKVKISGAYIEHELSTIRGIQGANSYSDFKCIELLRAHILNFKEAPLFLKIFYFKKISFFLFLLFKRRNFLEPMKIFFSPAQRSMYIQEKD</sequence>
<gene>
    <name evidence="1" type="ORF">NCTC10974_02223</name>
</gene>
<evidence type="ECO:0008006" key="3">
    <source>
        <dbReference type="Google" id="ProtNLM"/>
    </source>
</evidence>
<dbReference type="SUPFAM" id="SSF53448">
    <property type="entry name" value="Nucleotide-diphospho-sugar transferases"/>
    <property type="match status" value="1"/>
</dbReference>
<dbReference type="EMBL" id="CAADJZ010000001">
    <property type="protein sequence ID" value="VFT68725.1"/>
    <property type="molecule type" value="Genomic_DNA"/>
</dbReference>
<proteinExistence type="predicted"/>
<dbReference type="Proteomes" id="UP000358010">
    <property type="component" value="Unassembled WGS sequence"/>
</dbReference>
<dbReference type="AlphaFoldDB" id="A0A485JDD0"/>
<reference evidence="1 2" key="1">
    <citation type="submission" date="2019-03" db="EMBL/GenBank/DDBJ databases">
        <authorList>
            <consortium name="Pathogen Informatics"/>
        </authorList>
    </citation>
    <scope>NUCLEOTIDE SEQUENCE [LARGE SCALE GENOMIC DNA]</scope>
    <source>
        <strain evidence="1 2">NCTC10974</strain>
    </source>
</reference>
<dbReference type="InterPro" id="IPR029044">
    <property type="entry name" value="Nucleotide-diphossugar_trans"/>
</dbReference>
<organism evidence="1 2">
    <name type="scientific">Escherichia coli</name>
    <dbReference type="NCBI Taxonomy" id="562"/>
    <lineage>
        <taxon>Bacteria</taxon>
        <taxon>Pseudomonadati</taxon>
        <taxon>Pseudomonadota</taxon>
        <taxon>Gammaproteobacteria</taxon>
        <taxon>Enterobacterales</taxon>
        <taxon>Enterobacteriaceae</taxon>
        <taxon>Escherichia</taxon>
    </lineage>
</organism>
<dbReference type="Gene3D" id="3.90.550.10">
    <property type="entry name" value="Spore Coat Polysaccharide Biosynthesis Protein SpsA, Chain A"/>
    <property type="match status" value="1"/>
</dbReference>
<evidence type="ECO:0000313" key="2">
    <source>
        <dbReference type="Proteomes" id="UP000358010"/>
    </source>
</evidence>
<evidence type="ECO:0000313" key="1">
    <source>
        <dbReference type="EMBL" id="VFT68725.1"/>
    </source>
</evidence>
<name>A0A485JDD0_ECOLX</name>
<dbReference type="RefSeq" id="WP_085459677.1">
    <property type="nucleotide sequence ID" value="NZ_JAANZZ010000044.1"/>
</dbReference>